<feature type="domain" description="Mandelate racemase/muconate lactonizing enzyme C-terminal" evidence="2">
    <location>
        <begin position="130"/>
        <end position="236"/>
    </location>
</feature>
<dbReference type="EMBL" id="CADCWN010000053">
    <property type="protein sequence ID" value="CAA9556414.1"/>
    <property type="molecule type" value="Genomic_DNA"/>
</dbReference>
<dbReference type="InterPro" id="IPR018110">
    <property type="entry name" value="Mandel_Rmase/mucon_lact_enz_CS"/>
</dbReference>
<evidence type="ECO:0000256" key="1">
    <source>
        <dbReference type="ARBA" id="ARBA00023239"/>
    </source>
</evidence>
<dbReference type="SFLD" id="SFLDG00179">
    <property type="entry name" value="mandelate_racemase"/>
    <property type="match status" value="1"/>
</dbReference>
<dbReference type="SUPFAM" id="SSF54826">
    <property type="entry name" value="Enolase N-terminal domain-like"/>
    <property type="match status" value="1"/>
</dbReference>
<proteinExistence type="predicted"/>
<organism evidence="3">
    <name type="scientific">uncultured Thermomicrobiales bacterium</name>
    <dbReference type="NCBI Taxonomy" id="1645740"/>
    <lineage>
        <taxon>Bacteria</taxon>
        <taxon>Pseudomonadati</taxon>
        <taxon>Thermomicrobiota</taxon>
        <taxon>Thermomicrobia</taxon>
        <taxon>Thermomicrobiales</taxon>
        <taxon>environmental samples</taxon>
    </lineage>
</organism>
<dbReference type="AlphaFoldDB" id="A0A6J4UTY5"/>
<dbReference type="InterPro" id="IPR029065">
    <property type="entry name" value="Enolase_C-like"/>
</dbReference>
<dbReference type="GO" id="GO:0009063">
    <property type="term" value="P:amino acid catabolic process"/>
    <property type="evidence" value="ECO:0007669"/>
    <property type="project" value="InterPro"/>
</dbReference>
<evidence type="ECO:0000259" key="2">
    <source>
        <dbReference type="SMART" id="SM00922"/>
    </source>
</evidence>
<protein>
    <submittedName>
        <fullName evidence="3">Gluconate dehydratase</fullName>
        <ecNumber evidence="3">4.2.1.39</ecNumber>
    </submittedName>
</protein>
<dbReference type="PROSITE" id="PS00909">
    <property type="entry name" value="MR_MLE_2"/>
    <property type="match status" value="1"/>
</dbReference>
<dbReference type="NCBIfam" id="NF010624">
    <property type="entry name" value="PRK14017.1"/>
    <property type="match status" value="1"/>
</dbReference>
<dbReference type="Gene3D" id="3.30.390.10">
    <property type="entry name" value="Enolase-like, N-terminal domain"/>
    <property type="match status" value="1"/>
</dbReference>
<keyword evidence="1 3" id="KW-0456">Lyase</keyword>
<dbReference type="PROSITE" id="PS00908">
    <property type="entry name" value="MR_MLE_1"/>
    <property type="match status" value="1"/>
</dbReference>
<dbReference type="InterPro" id="IPR013342">
    <property type="entry name" value="Mandelate_racemase_C"/>
</dbReference>
<sequence length="381" mass="42632">MKIATIEQFFPRPRMRLVKVTTDDGIVGWGEATLEGKPKSTMAAVEELAEYLIGKDPLRIEHHWQHIYRSAFFRGGNVLMSALSGIDHALWDIAGKFYGVPVYQLLGGPTRDRVRVYAHWGIRERGEAALEAARERLDFLQQTGGFTAFKSGPAGPWRAHEPPARIDEFAACAHLMREWVGPTVELAFDFHGKMTPALAVEVCQELRTMRPMFVEEPVPQENVDALKLVSDHVTFPIATGERLLSRWEFREIFEKGACAYIQPDVAHAGGISELKRIANMAEVYYMHIMPHCAIGPVALTACMHVDAAVPNFLIQEMVGPDRLHTDFIQTAWTIADGHIELPTVPGLGIEVDEREAARLTRYTEELGGEHFHPSDGSVADW</sequence>
<reference evidence="3" key="1">
    <citation type="submission" date="2020-02" db="EMBL/GenBank/DDBJ databases">
        <authorList>
            <person name="Meier V. D."/>
        </authorList>
    </citation>
    <scope>NUCLEOTIDE SEQUENCE</scope>
    <source>
        <strain evidence="3">AVDCRST_MAG18</strain>
    </source>
</reference>
<dbReference type="InterPro" id="IPR013341">
    <property type="entry name" value="Mandelate_racemase_N_dom"/>
</dbReference>
<dbReference type="InterPro" id="IPR029017">
    <property type="entry name" value="Enolase-like_N"/>
</dbReference>
<dbReference type="PANTHER" id="PTHR48080:SF2">
    <property type="entry name" value="D-GALACTONATE DEHYDRATASE"/>
    <property type="match status" value="1"/>
</dbReference>
<dbReference type="SMART" id="SM00922">
    <property type="entry name" value="MR_MLE"/>
    <property type="match status" value="1"/>
</dbReference>
<gene>
    <name evidence="3" type="ORF">AVDCRST_MAG18-707</name>
</gene>
<dbReference type="PANTHER" id="PTHR48080">
    <property type="entry name" value="D-GALACTONATE DEHYDRATASE-RELATED"/>
    <property type="match status" value="1"/>
</dbReference>
<dbReference type="Pfam" id="PF02746">
    <property type="entry name" value="MR_MLE_N"/>
    <property type="match status" value="1"/>
</dbReference>
<dbReference type="GO" id="GO:0047929">
    <property type="term" value="F:gluconate dehydratase activity"/>
    <property type="evidence" value="ECO:0007669"/>
    <property type="project" value="UniProtKB-EC"/>
</dbReference>
<accession>A0A6J4UTY5</accession>
<dbReference type="Gene3D" id="3.20.20.120">
    <property type="entry name" value="Enolase-like C-terminal domain"/>
    <property type="match status" value="1"/>
</dbReference>
<dbReference type="InterPro" id="IPR034593">
    <property type="entry name" value="DgoD-like"/>
</dbReference>
<name>A0A6J4UTY5_9BACT</name>
<dbReference type="SFLD" id="SFLDS00001">
    <property type="entry name" value="Enolase"/>
    <property type="match status" value="1"/>
</dbReference>
<dbReference type="EC" id="4.2.1.39" evidence="3"/>
<dbReference type="SUPFAM" id="SSF51604">
    <property type="entry name" value="Enolase C-terminal domain-like"/>
    <property type="match status" value="1"/>
</dbReference>
<dbReference type="Pfam" id="PF13378">
    <property type="entry name" value="MR_MLE_C"/>
    <property type="match status" value="1"/>
</dbReference>
<evidence type="ECO:0000313" key="3">
    <source>
        <dbReference type="EMBL" id="CAA9556414.1"/>
    </source>
</evidence>
<dbReference type="InterPro" id="IPR036849">
    <property type="entry name" value="Enolase-like_C_sf"/>
</dbReference>